<evidence type="ECO:0000256" key="4">
    <source>
        <dbReference type="ARBA" id="ARBA00022448"/>
    </source>
</evidence>
<evidence type="ECO:0000256" key="24">
    <source>
        <dbReference type="ARBA" id="ARBA00031597"/>
    </source>
</evidence>
<dbReference type="GO" id="GO:0046872">
    <property type="term" value="F:metal ion binding"/>
    <property type="evidence" value="ECO:0007669"/>
    <property type="project" value="UniProtKB-KW"/>
</dbReference>
<dbReference type="SUPFAM" id="SSF81324">
    <property type="entry name" value="Voltage-gated potassium channels"/>
    <property type="match status" value="1"/>
</dbReference>
<dbReference type="PRINTS" id="PR00169">
    <property type="entry name" value="KCHANNEL"/>
</dbReference>
<evidence type="ECO:0000256" key="25">
    <source>
        <dbReference type="ARBA" id="ARBA00031999"/>
    </source>
</evidence>
<evidence type="ECO:0000256" key="20">
    <source>
        <dbReference type="ARBA" id="ARBA00030288"/>
    </source>
</evidence>
<evidence type="ECO:0000313" key="31">
    <source>
        <dbReference type="Ensembl" id="ENSPNAP00000081990.1"/>
    </source>
</evidence>
<keyword evidence="6" id="KW-0633">Potassium transport</keyword>
<evidence type="ECO:0000313" key="32">
    <source>
        <dbReference type="Proteomes" id="UP001501920"/>
    </source>
</evidence>
<keyword evidence="10" id="KW-0106">Calcium</keyword>
<dbReference type="Pfam" id="PF00520">
    <property type="entry name" value="Ion_trans"/>
    <property type="match status" value="1"/>
</dbReference>
<keyword evidence="12" id="KW-0851">Voltage-gated channel</keyword>
<evidence type="ECO:0000256" key="17">
    <source>
        <dbReference type="ARBA" id="ARBA00023303"/>
    </source>
</evidence>
<feature type="transmembrane region" description="Helical" evidence="29">
    <location>
        <begin position="295"/>
        <end position="313"/>
    </location>
</feature>
<keyword evidence="8" id="KW-0479">Metal-binding</keyword>
<feature type="domain" description="RCK N-terminal" evidence="30">
    <location>
        <begin position="365"/>
        <end position="507"/>
    </location>
</feature>
<comment type="similarity">
    <text evidence="2">Belongs to the potassium channel family. Calcium-activated (TC 1.A.1.3) subfamily. KCa1.1/KCNMA1 sub-subfamily.</text>
</comment>
<evidence type="ECO:0000256" key="7">
    <source>
        <dbReference type="ARBA" id="ARBA00022692"/>
    </source>
</evidence>
<dbReference type="FunFam" id="3.40.50.720:FF:000098">
    <property type="entry name" value="calcium-activated potassium channel subunit alpha-1 isoform X3"/>
    <property type="match status" value="1"/>
</dbReference>
<feature type="region of interest" description="Disordered" evidence="28">
    <location>
        <begin position="1084"/>
        <end position="1147"/>
    </location>
</feature>
<dbReference type="InterPro" id="IPR005821">
    <property type="entry name" value="Ion_trans_dom"/>
</dbReference>
<dbReference type="InterPro" id="IPR047871">
    <property type="entry name" value="K_chnl_Slo-like"/>
</dbReference>
<reference evidence="31" key="3">
    <citation type="submission" date="2025-09" db="UniProtKB">
        <authorList>
            <consortium name="Ensembl"/>
        </authorList>
    </citation>
    <scope>IDENTIFICATION</scope>
</reference>
<evidence type="ECO:0000256" key="16">
    <source>
        <dbReference type="ARBA" id="ARBA00023136"/>
    </source>
</evidence>
<keyword evidence="9" id="KW-0631">Potassium channel</keyword>
<evidence type="ECO:0000256" key="23">
    <source>
        <dbReference type="ARBA" id="ARBA00030652"/>
    </source>
</evidence>
<evidence type="ECO:0000256" key="5">
    <source>
        <dbReference type="ARBA" id="ARBA00022475"/>
    </source>
</evidence>
<dbReference type="FunFam" id="3.40.50.720:FF:000005">
    <property type="entry name" value="calcium-activated potassium channel subunit alpha-1 isoform X6"/>
    <property type="match status" value="1"/>
</dbReference>
<evidence type="ECO:0000256" key="14">
    <source>
        <dbReference type="ARBA" id="ARBA00022989"/>
    </source>
</evidence>
<dbReference type="PROSITE" id="PS51201">
    <property type="entry name" value="RCK_N"/>
    <property type="match status" value="2"/>
</dbReference>
<reference evidence="31 32" key="1">
    <citation type="submission" date="2020-10" db="EMBL/GenBank/DDBJ databases">
        <title>Pygocentrus nattereri (red-bellied piranha) genome, fPygNat1, primary haplotype.</title>
        <authorList>
            <person name="Myers G."/>
            <person name="Meyer A."/>
            <person name="Karagic N."/>
            <person name="Pippel M."/>
            <person name="Winkler S."/>
            <person name="Tracey A."/>
            <person name="Wood J."/>
            <person name="Formenti G."/>
            <person name="Howe K."/>
            <person name="Fedrigo O."/>
            <person name="Jarvis E.D."/>
        </authorList>
    </citation>
    <scope>NUCLEOTIDE SEQUENCE [LARGE SCALE GENOMIC DNA]</scope>
</reference>
<dbReference type="Gene3D" id="3.40.50.720">
    <property type="entry name" value="NAD(P)-binding Rossmann-like Domain"/>
    <property type="match status" value="2"/>
</dbReference>
<evidence type="ECO:0000256" key="2">
    <source>
        <dbReference type="ARBA" id="ARBA00008648"/>
    </source>
</evidence>
<proteinExistence type="inferred from homology"/>
<evidence type="ECO:0000256" key="1">
    <source>
        <dbReference type="ARBA" id="ARBA00004651"/>
    </source>
</evidence>
<evidence type="ECO:0000256" key="18">
    <source>
        <dbReference type="ARBA" id="ARBA00029579"/>
    </source>
</evidence>
<dbReference type="InterPro" id="IPR003148">
    <property type="entry name" value="RCK_N"/>
</dbReference>
<keyword evidence="13" id="KW-0630">Potassium</keyword>
<evidence type="ECO:0000256" key="21">
    <source>
        <dbReference type="ARBA" id="ARBA00030326"/>
    </source>
</evidence>
<keyword evidence="16 29" id="KW-0472">Membrane</keyword>
<comment type="catalytic activity">
    <reaction evidence="27">
        <text>K(+)(in) = K(+)(out)</text>
        <dbReference type="Rhea" id="RHEA:29463"/>
        <dbReference type="ChEBI" id="CHEBI:29103"/>
    </reaction>
</comment>
<keyword evidence="14 29" id="KW-1133">Transmembrane helix</keyword>
<reference evidence="31" key="2">
    <citation type="submission" date="2025-08" db="UniProtKB">
        <authorList>
            <consortium name="Ensembl"/>
        </authorList>
    </citation>
    <scope>IDENTIFICATION</scope>
</reference>
<feature type="domain" description="RCK N-terminal" evidence="30">
    <location>
        <begin position="739"/>
        <end position="883"/>
    </location>
</feature>
<dbReference type="Proteomes" id="UP001501920">
    <property type="component" value="Chromosome 5"/>
</dbReference>
<feature type="transmembrane region" description="Helical" evidence="29">
    <location>
        <begin position="258"/>
        <end position="279"/>
    </location>
</feature>
<evidence type="ECO:0000256" key="8">
    <source>
        <dbReference type="ARBA" id="ARBA00022723"/>
    </source>
</evidence>
<evidence type="ECO:0000256" key="19">
    <source>
        <dbReference type="ARBA" id="ARBA00029583"/>
    </source>
</evidence>
<dbReference type="GO" id="GO:0045211">
    <property type="term" value="C:postsynaptic membrane"/>
    <property type="evidence" value="ECO:0007669"/>
    <property type="project" value="TreeGrafter"/>
</dbReference>
<dbReference type="Gene3D" id="1.10.287.70">
    <property type="match status" value="1"/>
</dbReference>
<dbReference type="Pfam" id="PF21014">
    <property type="entry name" value="Slowpoke_C"/>
    <property type="match status" value="1"/>
</dbReference>
<keyword evidence="15" id="KW-0406">Ion transport</keyword>
<keyword evidence="5" id="KW-1003">Cell membrane</keyword>
<dbReference type="GeneTree" id="ENSGT00940000154935"/>
<dbReference type="PANTHER" id="PTHR10027">
    <property type="entry name" value="CALCIUM-ACTIVATED POTASSIUM CHANNEL ALPHA CHAIN"/>
    <property type="match status" value="1"/>
</dbReference>
<dbReference type="SUPFAM" id="SSF51735">
    <property type="entry name" value="NAD(P)-binding Rossmann-fold domains"/>
    <property type="match status" value="1"/>
</dbReference>
<evidence type="ECO:0000256" key="12">
    <source>
        <dbReference type="ARBA" id="ARBA00022882"/>
    </source>
</evidence>
<evidence type="ECO:0000256" key="3">
    <source>
        <dbReference type="ARBA" id="ARBA00018044"/>
    </source>
</evidence>
<evidence type="ECO:0000256" key="15">
    <source>
        <dbReference type="ARBA" id="ARBA00023065"/>
    </source>
</evidence>
<feature type="region of interest" description="Disordered" evidence="28">
    <location>
        <begin position="657"/>
        <end position="681"/>
    </location>
</feature>
<sequence>ADLNVSRGGANNINYKNPDSSVSISKMDVIIPFSPDVPCDNNGQRMWWAFLASSMVTFFGGLFIILLWRTLKYLWTVCCHCNIKHKEAQKVNNGQTDGPVKNQDEKDDAPASEVGWMTSVKDWAGVMISAQTLTGRVLVVLVFALSIGALGIYFIDSSDPIESCQNFYKDFTLQIDMAFNVFFLLYFGLRFIAANDKLWFWLEVNSVVDFFTVPPVFVSVYLNRSWLGLRFLRALRLIQFSEILQFLNILKTSNSIKLVNLCSIFISTWLTAAGFIHLVENSGDPWENFQNSQPLSYWECVYLLMVTMSTVGYGDVCAKTTLGRLFMVFFILGGLAMFARYVPEIAALILNRKKYGGSYNSTRGRKHIVVCGHITLESVSNFLKDFLHKDRDDVNVEIVFLHNISPNLELEALFKRHFTQVEFYQGSVLNPHDLARVKIESADACLILANKYCADPDAEDASNIMRVISIKNYHPKIRIITQMLQYHNKAHLLNIPSWNWKEGDDAICLAELKAGFIAQSCLAQGLSTMLANLFSMRSFIKIEEDTWQKYYLEGVANEMYTEYLSSAFVGLSFPAVCELCYVKLKLLLIAIEYKSEQRESSILINPGNHVKMQEGTLGFFIASDAKEVKRAFFYCKACHDDITDPKRIKKCGCKRLEDEHPSTLSPKKKQRNGGMRNSPNCSPKMMRHDPLLIPGNEQIENMDVNVKRYDSTGMFHWCPSKDIEKVILTRSEASMTVLSGHVVVCIFGDVTSALVGLRNLVMPLRASNFHYHELKHIVFVGSLDYLRREWESLHNFPKVSILPGTPLSRADLRAVNINLCDMCVILSANQNNIDDASLQDKECILASLNIKSMQFDDSIGVLQANSQGFTPPGMDRSSPDNSPVHGLVRQASVTTGSNIPIITELVNDSNVQFLDQDDDDDPDTELYLTQPFACGTAFAVSVLDSLMSATYFNDNILTLIRTLVTGGATPELEALLAEENALRGGYSTPQTLANRDRCRVAQLALYDGPFADLGDGGCYGDLFCKALKTYNMLCFGIYRLRDAHLSTPSQCTKRYVITNPPYEFELVPTDLIFCLMQFDHNAGQSRASHSSHSSHSSSKKSSSVHSIPATNRQNRSSKARETRDKHNATRMNRMGQEKKWFTDEPENAYPRNIQIKPMSTHMANQVNQYKSTTSLIPPIREVEDEC</sequence>
<dbReference type="FunFam" id="1.10.287.70:FF:000015">
    <property type="entry name" value="Calcium-activated potassium channel subunit alpha-1 isoform X7"/>
    <property type="match status" value="1"/>
</dbReference>
<evidence type="ECO:0000256" key="9">
    <source>
        <dbReference type="ARBA" id="ARBA00022826"/>
    </source>
</evidence>
<evidence type="ECO:0000256" key="13">
    <source>
        <dbReference type="ARBA" id="ARBA00022958"/>
    </source>
</evidence>
<accession>A0AAR2LZL7</accession>
<dbReference type="InterPro" id="IPR048735">
    <property type="entry name" value="Slowpoke-like_C"/>
</dbReference>
<dbReference type="GO" id="GO:0060072">
    <property type="term" value="F:large conductance calcium-activated potassium channel activity"/>
    <property type="evidence" value="ECO:0007669"/>
    <property type="project" value="TreeGrafter"/>
</dbReference>
<evidence type="ECO:0000256" key="28">
    <source>
        <dbReference type="SAM" id="MobiDB-lite"/>
    </source>
</evidence>
<name>A0AAR2LZL7_PYGNA</name>
<evidence type="ECO:0000256" key="29">
    <source>
        <dbReference type="SAM" id="Phobius"/>
    </source>
</evidence>
<evidence type="ECO:0000256" key="6">
    <source>
        <dbReference type="ARBA" id="ARBA00022538"/>
    </source>
</evidence>
<keyword evidence="32" id="KW-1185">Reference proteome</keyword>
<keyword evidence="17" id="KW-0407">Ion channel</keyword>
<evidence type="ECO:0000256" key="27">
    <source>
        <dbReference type="ARBA" id="ARBA00034430"/>
    </source>
</evidence>
<keyword evidence="7 29" id="KW-0812">Transmembrane</keyword>
<dbReference type="Pfam" id="PF03493">
    <property type="entry name" value="BK_channel_a"/>
    <property type="match status" value="1"/>
</dbReference>
<feature type="transmembrane region" description="Helical" evidence="29">
    <location>
        <begin position="325"/>
        <end position="343"/>
    </location>
</feature>
<dbReference type="PRINTS" id="PR01449">
    <property type="entry name" value="BKCHANNELA"/>
</dbReference>
<keyword evidence="4" id="KW-0813">Transport</keyword>
<feature type="compositionally biased region" description="Low complexity" evidence="28">
    <location>
        <begin position="1088"/>
        <end position="1106"/>
    </location>
</feature>
<dbReference type="AlphaFoldDB" id="A0AAR2LZL7"/>
<evidence type="ECO:0000259" key="30">
    <source>
        <dbReference type="PROSITE" id="PS51201"/>
    </source>
</evidence>
<evidence type="ECO:0000256" key="26">
    <source>
        <dbReference type="ARBA" id="ARBA00033447"/>
    </source>
</evidence>
<dbReference type="GO" id="GO:0034702">
    <property type="term" value="C:monoatomic ion channel complex"/>
    <property type="evidence" value="ECO:0007669"/>
    <property type="project" value="UniProtKB-KW"/>
</dbReference>
<evidence type="ECO:0000256" key="11">
    <source>
        <dbReference type="ARBA" id="ARBA00022842"/>
    </source>
</evidence>
<dbReference type="Pfam" id="PF22614">
    <property type="entry name" value="Slo-like_RCK"/>
    <property type="match status" value="2"/>
</dbReference>
<dbReference type="PANTHER" id="PTHR10027:SF33">
    <property type="entry name" value="CALCIUM-ACTIVATED POTASSIUM CHANNEL SUBUNIT ALPHA-1-RELATED"/>
    <property type="match status" value="1"/>
</dbReference>
<dbReference type="Ensembl" id="ENSPNAT00000046867.1">
    <property type="protein sequence ID" value="ENSPNAP00000081990.1"/>
    <property type="gene ID" value="ENSPNAG00000027930.2"/>
</dbReference>
<keyword evidence="11" id="KW-0460">Magnesium</keyword>
<comment type="subcellular location">
    <subcellularLocation>
        <location evidence="1">Cell membrane</location>
        <topology evidence="1">Multi-pass membrane protein</topology>
    </subcellularLocation>
</comment>
<dbReference type="InterPro" id="IPR036291">
    <property type="entry name" value="NAD(P)-bd_dom_sf"/>
</dbReference>
<evidence type="ECO:0000256" key="22">
    <source>
        <dbReference type="ARBA" id="ARBA00030518"/>
    </source>
</evidence>
<dbReference type="InterPro" id="IPR003929">
    <property type="entry name" value="K_chnl_BK_asu"/>
</dbReference>
<feature type="compositionally biased region" description="Basic and acidic residues" evidence="28">
    <location>
        <begin position="1118"/>
        <end position="1127"/>
    </location>
</feature>
<evidence type="ECO:0000256" key="10">
    <source>
        <dbReference type="ARBA" id="ARBA00022837"/>
    </source>
</evidence>
<feature type="transmembrane region" description="Helical" evidence="29">
    <location>
        <begin position="137"/>
        <end position="155"/>
    </location>
</feature>
<feature type="transmembrane region" description="Helical" evidence="29">
    <location>
        <begin position="46"/>
        <end position="68"/>
    </location>
</feature>
<organism evidence="31 32">
    <name type="scientific">Pygocentrus nattereri</name>
    <name type="common">Red-bellied piranha</name>
    <dbReference type="NCBI Taxonomy" id="42514"/>
    <lineage>
        <taxon>Eukaryota</taxon>
        <taxon>Metazoa</taxon>
        <taxon>Chordata</taxon>
        <taxon>Craniata</taxon>
        <taxon>Vertebrata</taxon>
        <taxon>Euteleostomi</taxon>
        <taxon>Actinopterygii</taxon>
        <taxon>Neopterygii</taxon>
        <taxon>Teleostei</taxon>
        <taxon>Ostariophysi</taxon>
        <taxon>Characiformes</taxon>
        <taxon>Characoidei</taxon>
        <taxon>Pygocentrus</taxon>
    </lineage>
</organism>
<protein>
    <recommendedName>
        <fullName evidence="3">Calcium-activated potassium channel subunit alpha-1</fullName>
    </recommendedName>
    <alternativeName>
        <fullName evidence="18">BK channel</fullName>
    </alternativeName>
    <alternativeName>
        <fullName evidence="22">BKCA alpha</fullName>
    </alternativeName>
    <alternativeName>
        <fullName evidence="20">Calcium-activated potassium channel, subfamily M subunit alpha-1</fullName>
    </alternativeName>
    <alternativeName>
        <fullName evidence="24">K(VCA)alpha</fullName>
    </alternativeName>
    <alternativeName>
        <fullName evidence="23">KCa1.1</fullName>
    </alternativeName>
    <alternativeName>
        <fullName evidence="25">Maxi K channel</fullName>
    </alternativeName>
    <alternativeName>
        <fullName evidence="19">Slo-alpha</fullName>
    </alternativeName>
    <alternativeName>
        <fullName evidence="21">Slo1</fullName>
    </alternativeName>
    <alternativeName>
        <fullName evidence="26">Slowpoke homolog</fullName>
    </alternativeName>
</protein>
<feature type="transmembrane region" description="Helical" evidence="29">
    <location>
        <begin position="175"/>
        <end position="193"/>
    </location>
</feature>